<evidence type="ECO:0000259" key="2">
    <source>
        <dbReference type="Pfam" id="PF13349"/>
    </source>
</evidence>
<dbReference type="Proteomes" id="UP001165685">
    <property type="component" value="Unassembled WGS sequence"/>
</dbReference>
<reference evidence="3" key="1">
    <citation type="submission" date="2023-01" db="EMBL/GenBank/DDBJ databases">
        <title>Draft genome sequence of Nocardiopsis sp. LSu2-4 isolated from halophytes.</title>
        <authorList>
            <person name="Duangmal K."/>
            <person name="Chantavorakit T."/>
        </authorList>
    </citation>
    <scope>NUCLEOTIDE SEQUENCE</scope>
    <source>
        <strain evidence="3">LSu2-4</strain>
    </source>
</reference>
<sequence length="313" mass="32406">MTFNARGLYASSSKVPRQRRFRWMWLGVVVALAALLFGAAAALGAVPVGGEERAPQRFDGAERVVIDNRTPGEVTVTAADTDAVEVRTELERSLLFEPAATLDERGGEVRADASCQAALMSACSVDYDVTVPRDAEVEVSTVGGEVELVGLGGTVRVDSVSGPVEAEDLGGDARLETTSGPVEVKGATGSLEAHTVSGPIEMEGLDIGGLVAETTSGTIEAEGAFDTADLESTSGGIEVRARERFTSLRADSTSGSVELRVPGGAYDVRTDTASGDTDVEVREDSGADSSIRASTTSGGIEVRTDDDGDDEDG</sequence>
<dbReference type="Pfam" id="PF13349">
    <property type="entry name" value="DUF4097"/>
    <property type="match status" value="1"/>
</dbReference>
<proteinExistence type="predicted"/>
<keyword evidence="4" id="KW-1185">Reference proteome</keyword>
<comment type="caution">
    <text evidence="3">The sequence shown here is derived from an EMBL/GenBank/DDBJ whole genome shotgun (WGS) entry which is preliminary data.</text>
</comment>
<evidence type="ECO:0000313" key="4">
    <source>
        <dbReference type="Proteomes" id="UP001165685"/>
    </source>
</evidence>
<feature type="region of interest" description="Disordered" evidence="1">
    <location>
        <begin position="261"/>
        <end position="313"/>
    </location>
</feature>
<feature type="domain" description="DUF4097" evidence="2">
    <location>
        <begin position="65"/>
        <end position="301"/>
    </location>
</feature>
<evidence type="ECO:0000313" key="3">
    <source>
        <dbReference type="EMBL" id="MDA2807892.1"/>
    </source>
</evidence>
<accession>A0ABT4TTC5</accession>
<protein>
    <submittedName>
        <fullName evidence="3">DUF4097 family beta strand repeat-containing protein</fullName>
    </submittedName>
</protein>
<feature type="compositionally biased region" description="Acidic residues" evidence="1">
    <location>
        <begin position="304"/>
        <end position="313"/>
    </location>
</feature>
<name>A0ABT4TTC5_9ACTN</name>
<evidence type="ECO:0000256" key="1">
    <source>
        <dbReference type="SAM" id="MobiDB-lite"/>
    </source>
</evidence>
<dbReference type="InterPro" id="IPR025164">
    <property type="entry name" value="Toastrack_DUF4097"/>
</dbReference>
<organism evidence="3 4">
    <name type="scientific">Nocardiopsis suaedae</name>
    <dbReference type="NCBI Taxonomy" id="3018444"/>
    <lineage>
        <taxon>Bacteria</taxon>
        <taxon>Bacillati</taxon>
        <taxon>Actinomycetota</taxon>
        <taxon>Actinomycetes</taxon>
        <taxon>Streptosporangiales</taxon>
        <taxon>Nocardiopsidaceae</taxon>
        <taxon>Nocardiopsis</taxon>
    </lineage>
</organism>
<dbReference type="EMBL" id="JAQFWP010000065">
    <property type="protein sequence ID" value="MDA2807892.1"/>
    <property type="molecule type" value="Genomic_DNA"/>
</dbReference>
<gene>
    <name evidence="3" type="ORF">O4U47_25500</name>
</gene>
<feature type="compositionally biased region" description="Polar residues" evidence="1">
    <location>
        <begin position="287"/>
        <end position="298"/>
    </location>
</feature>
<dbReference type="RefSeq" id="WP_270680509.1">
    <property type="nucleotide sequence ID" value="NZ_JAQFWP010000065.1"/>
</dbReference>